<dbReference type="InterPro" id="IPR029058">
    <property type="entry name" value="AB_hydrolase_fold"/>
</dbReference>
<sequence>MSLYSILRFIFGFLIVVYIAVHYFQSKFLYYPNTPPNSREIFEDPSFYPMPSKELWVTTSDNILLHCVLFIKSKNSPTMIYFHGNAGNIGHRFPMIEHIFRHLDINFFLVEYRGFGKSNGTPSESGLKKDSRAALKFLSETDLLTCHQFFVFGRSLGGAIAIDLVANTEKYKENIIALIVENTFTSVPEMAKHLLPFTKYFPFLVHIKWNSEKSIQKIEAPILFLSGQKDELIPPFMMRKLYLNAKNSRNPVFFSLENGTHMTTWNEYGYDKKLKEFINSYLPKKDN</sequence>
<dbReference type="GO" id="GO:0016020">
    <property type="term" value="C:membrane"/>
    <property type="evidence" value="ECO:0007669"/>
    <property type="project" value="TreeGrafter"/>
</dbReference>
<evidence type="ECO:0000259" key="2">
    <source>
        <dbReference type="Pfam" id="PF12146"/>
    </source>
</evidence>
<accession>A0A9Q0L6D4</accession>
<name>A0A9Q0L6D4_ANAIG</name>
<dbReference type="Gene3D" id="3.40.50.1820">
    <property type="entry name" value="alpha/beta hydrolase"/>
    <property type="match status" value="1"/>
</dbReference>
<evidence type="ECO:0000313" key="4">
    <source>
        <dbReference type="Proteomes" id="UP001149090"/>
    </source>
</evidence>
<gene>
    <name evidence="3" type="ORF">M0811_03558</name>
</gene>
<keyword evidence="1" id="KW-0812">Transmembrane</keyword>
<dbReference type="InterPro" id="IPR022742">
    <property type="entry name" value="Hydrolase_4"/>
</dbReference>
<protein>
    <submittedName>
        <fullName evidence="3">Protein abhd13</fullName>
    </submittedName>
</protein>
<comment type="caution">
    <text evidence="3">The sequence shown here is derived from an EMBL/GenBank/DDBJ whole genome shotgun (WGS) entry which is preliminary data.</text>
</comment>
<proteinExistence type="predicted"/>
<dbReference type="OrthoDB" id="10249433at2759"/>
<feature type="transmembrane region" description="Helical" evidence="1">
    <location>
        <begin position="6"/>
        <end position="24"/>
    </location>
</feature>
<reference evidence="3" key="1">
    <citation type="submission" date="2022-10" db="EMBL/GenBank/DDBJ databases">
        <title>Novel sulphate-reducing endosymbionts in the free-living metamonad Anaeramoeba.</title>
        <authorList>
            <person name="Jerlstrom-Hultqvist J."/>
            <person name="Cepicka I."/>
            <person name="Gallot-Lavallee L."/>
            <person name="Salas-Leiva D."/>
            <person name="Curtis B.A."/>
            <person name="Zahonova K."/>
            <person name="Pipaliya S."/>
            <person name="Dacks J."/>
            <person name="Roger A.J."/>
        </authorList>
    </citation>
    <scope>NUCLEOTIDE SEQUENCE</scope>
    <source>
        <strain evidence="3">BMAN</strain>
    </source>
</reference>
<keyword evidence="1" id="KW-1133">Transmembrane helix</keyword>
<feature type="domain" description="Serine aminopeptidase S33" evidence="2">
    <location>
        <begin position="78"/>
        <end position="192"/>
    </location>
</feature>
<dbReference type="Proteomes" id="UP001149090">
    <property type="component" value="Unassembled WGS sequence"/>
</dbReference>
<dbReference type="Pfam" id="PF12146">
    <property type="entry name" value="Hydrolase_4"/>
    <property type="match status" value="1"/>
</dbReference>
<dbReference type="AlphaFoldDB" id="A0A9Q0L6D4"/>
<organism evidence="3 4">
    <name type="scientific">Anaeramoeba ignava</name>
    <name type="common">Anaerobic marine amoeba</name>
    <dbReference type="NCBI Taxonomy" id="1746090"/>
    <lineage>
        <taxon>Eukaryota</taxon>
        <taxon>Metamonada</taxon>
        <taxon>Anaeramoebidae</taxon>
        <taxon>Anaeramoeba</taxon>
    </lineage>
</organism>
<dbReference type="OMA" id="WNLTGQL"/>
<keyword evidence="4" id="KW-1185">Reference proteome</keyword>
<dbReference type="PANTHER" id="PTHR12277:SF81">
    <property type="entry name" value="PROTEIN ABHD13"/>
    <property type="match status" value="1"/>
</dbReference>
<evidence type="ECO:0000256" key="1">
    <source>
        <dbReference type="SAM" id="Phobius"/>
    </source>
</evidence>
<dbReference type="GO" id="GO:0008474">
    <property type="term" value="F:palmitoyl-(protein) hydrolase activity"/>
    <property type="evidence" value="ECO:0007669"/>
    <property type="project" value="TreeGrafter"/>
</dbReference>
<dbReference type="PANTHER" id="PTHR12277">
    <property type="entry name" value="ALPHA/BETA HYDROLASE DOMAIN-CONTAINING PROTEIN"/>
    <property type="match status" value="1"/>
</dbReference>
<dbReference type="SUPFAM" id="SSF53474">
    <property type="entry name" value="alpha/beta-Hydrolases"/>
    <property type="match status" value="1"/>
</dbReference>
<keyword evidence="1" id="KW-0472">Membrane</keyword>
<dbReference type="EMBL" id="JAPDFW010000147">
    <property type="protein sequence ID" value="KAJ5066225.1"/>
    <property type="molecule type" value="Genomic_DNA"/>
</dbReference>
<evidence type="ECO:0000313" key="3">
    <source>
        <dbReference type="EMBL" id="KAJ5066225.1"/>
    </source>
</evidence>